<reference evidence="1 2" key="1">
    <citation type="submission" date="2017-11" db="EMBL/GenBank/DDBJ databases">
        <title>Complete genome sequence of Streptomyces lavendulae subsp. lavendulae CCM 3239 (formerly 'Streptomyces aureofaciens CCM 3239'), the producer of the angucycline-type antibiotic auricin.</title>
        <authorList>
            <person name="Busche T."/>
            <person name="Novakova R."/>
            <person name="Al'Dilaimi A."/>
            <person name="Homerova D."/>
            <person name="Feckova L."/>
            <person name="Rezuchova B."/>
            <person name="Mingyar E."/>
            <person name="Csolleiova D."/>
            <person name="Bekeova C."/>
            <person name="Winkler A."/>
            <person name="Sevcikova B."/>
            <person name="Kalinowski J."/>
            <person name="Kormanec J."/>
            <person name="Ruckert C."/>
        </authorList>
    </citation>
    <scope>NUCLEOTIDE SEQUENCE [LARGE SCALE GENOMIC DNA]</scope>
    <source>
        <strain evidence="1 2">CCM 3239</strain>
    </source>
</reference>
<keyword evidence="2" id="KW-1185">Reference proteome</keyword>
<protein>
    <submittedName>
        <fullName evidence="1">Bacterial SH3 domain protein</fullName>
    </submittedName>
</protein>
<dbReference type="RefSeq" id="WP_051840946.1">
    <property type="nucleotide sequence ID" value="NZ_BSRN01000009.1"/>
</dbReference>
<accession>A0A2K8PPV1</accession>
<organism evidence="1 2">
    <name type="scientific">Streptomyces lavendulae subsp. lavendulae</name>
    <dbReference type="NCBI Taxonomy" id="58340"/>
    <lineage>
        <taxon>Bacteria</taxon>
        <taxon>Bacillati</taxon>
        <taxon>Actinomycetota</taxon>
        <taxon>Actinomycetes</taxon>
        <taxon>Kitasatosporales</taxon>
        <taxon>Streptomycetaceae</taxon>
        <taxon>Streptomyces</taxon>
    </lineage>
</organism>
<dbReference type="InterPro" id="IPR003646">
    <property type="entry name" value="SH3-like_bac-type"/>
</dbReference>
<gene>
    <name evidence="1" type="ORF">SLAV_34955</name>
</gene>
<name>A0A2K8PPV1_STRLA</name>
<dbReference type="Gene3D" id="2.30.30.40">
    <property type="entry name" value="SH3 Domains"/>
    <property type="match status" value="1"/>
</dbReference>
<dbReference type="GeneID" id="49387965"/>
<dbReference type="Proteomes" id="UP000231791">
    <property type="component" value="Chromosome"/>
</dbReference>
<dbReference type="AlphaFoldDB" id="A0A2K8PPV1"/>
<dbReference type="KEGG" id="slx:SLAV_34955"/>
<evidence type="ECO:0000313" key="2">
    <source>
        <dbReference type="Proteomes" id="UP000231791"/>
    </source>
</evidence>
<proteinExistence type="predicted"/>
<sequence>MRMFRRIAWAGPAAAAAVTLFAGNALATSSPAEGLVVSTAGLKVRAHASTHSHVVGVLDPWQKVRLSCQTEGAWVEGNDIWYRLHGKPGWVSARYVHNYTRVPWC</sequence>
<dbReference type="PROSITE" id="PS51781">
    <property type="entry name" value="SH3B"/>
    <property type="match status" value="1"/>
</dbReference>
<dbReference type="Pfam" id="PF08239">
    <property type="entry name" value="SH3_3"/>
    <property type="match status" value="1"/>
</dbReference>
<dbReference type="OrthoDB" id="3482365at2"/>
<dbReference type="EMBL" id="CP024985">
    <property type="protein sequence ID" value="ATZ28761.1"/>
    <property type="molecule type" value="Genomic_DNA"/>
</dbReference>
<evidence type="ECO:0000313" key="1">
    <source>
        <dbReference type="EMBL" id="ATZ28761.1"/>
    </source>
</evidence>